<reference evidence="1 2" key="1">
    <citation type="submission" date="2019-11" db="EMBL/GenBank/DDBJ databases">
        <title>Whole-genome sequence of a the green, strictly anaerobic photosynthetic bacterium Heliobacillus mobilis DSM 6151.</title>
        <authorList>
            <person name="Kyndt J.A."/>
            <person name="Meyer T.E."/>
        </authorList>
    </citation>
    <scope>NUCLEOTIDE SEQUENCE [LARGE SCALE GENOMIC DNA]</scope>
    <source>
        <strain evidence="1 2">DSM 6151</strain>
    </source>
</reference>
<accession>A0A6I3SMB1</accession>
<dbReference type="AlphaFoldDB" id="A0A6I3SMB1"/>
<keyword evidence="2" id="KW-1185">Reference proteome</keyword>
<evidence type="ECO:0000313" key="2">
    <source>
        <dbReference type="Proteomes" id="UP000430670"/>
    </source>
</evidence>
<dbReference type="InterPro" id="IPR030910">
    <property type="entry name" value="SLAP_dom"/>
</dbReference>
<dbReference type="EMBL" id="WNKU01000016">
    <property type="protein sequence ID" value="MTV49906.1"/>
    <property type="molecule type" value="Genomic_DNA"/>
</dbReference>
<dbReference type="NCBIfam" id="TIGR04398">
    <property type="entry name" value="SLAP_DUP"/>
    <property type="match status" value="2"/>
</dbReference>
<dbReference type="Proteomes" id="UP000430670">
    <property type="component" value="Unassembled WGS sequence"/>
</dbReference>
<gene>
    <name evidence="1" type="ORF">GJ688_13075</name>
</gene>
<organism evidence="1 2">
    <name type="scientific">Heliobacterium mobile</name>
    <name type="common">Heliobacillus mobilis</name>
    <dbReference type="NCBI Taxonomy" id="28064"/>
    <lineage>
        <taxon>Bacteria</taxon>
        <taxon>Bacillati</taxon>
        <taxon>Bacillota</taxon>
        <taxon>Clostridia</taxon>
        <taxon>Eubacteriales</taxon>
        <taxon>Heliobacteriaceae</taxon>
        <taxon>Heliobacterium</taxon>
    </lineage>
</organism>
<dbReference type="OrthoDB" id="1907642at2"/>
<name>A0A6I3SMB1_HELMO</name>
<sequence length="261" mass="29394">MGLEDTILKDTFDENDVTVNEGETENAEVNDKQEGITLEGSFILNFNTSVRVAFNVRNDMAQPVSFGKVPLVLLNGQGKLLGRQIFSLDKLGTLMPGESKPMEVSFKRRNLRVTNIKQDDWVIALEVPSGFDQIPNFMTDETYKRLPAEEKTRLVHLLQSLPPVKETSVKFFPFRGWADYQAVHSMFLIRNGLKQDVKIDKARLTVLDANDRDLGSVLFELDDLLIQAGSGRLWTFSIPKSQLNLEGADMTRWSVVVGTQS</sequence>
<comment type="caution">
    <text evidence="1">The sequence shown here is derived from an EMBL/GenBank/DDBJ whole genome shotgun (WGS) entry which is preliminary data.</text>
</comment>
<protein>
    <submittedName>
        <fullName evidence="1">SLAP domain-containing protein</fullName>
    </submittedName>
</protein>
<evidence type="ECO:0000313" key="1">
    <source>
        <dbReference type="EMBL" id="MTV49906.1"/>
    </source>
</evidence>
<proteinExistence type="predicted"/>